<dbReference type="Pfam" id="PF07690">
    <property type="entry name" value="MFS_1"/>
    <property type="match status" value="1"/>
</dbReference>
<evidence type="ECO:0000259" key="7">
    <source>
        <dbReference type="PROSITE" id="PS50850"/>
    </source>
</evidence>
<name>D6ZDT6_SEGRD</name>
<dbReference type="RefSeq" id="WP_013139792.1">
    <property type="nucleotide sequence ID" value="NC_014168.1"/>
</dbReference>
<evidence type="ECO:0000256" key="2">
    <source>
        <dbReference type="ARBA" id="ARBA00022448"/>
    </source>
</evidence>
<evidence type="ECO:0000313" key="9">
    <source>
        <dbReference type="Proteomes" id="UP000002247"/>
    </source>
</evidence>
<feature type="transmembrane region" description="Helical" evidence="6">
    <location>
        <begin position="210"/>
        <end position="231"/>
    </location>
</feature>
<feature type="transmembrane region" description="Helical" evidence="6">
    <location>
        <begin position="65"/>
        <end position="82"/>
    </location>
</feature>
<feature type="transmembrane region" description="Helical" evidence="6">
    <location>
        <begin position="278"/>
        <end position="300"/>
    </location>
</feature>
<feature type="transmembrane region" description="Helical" evidence="6">
    <location>
        <begin position="89"/>
        <end position="108"/>
    </location>
</feature>
<keyword evidence="3 6" id="KW-0812">Transmembrane</keyword>
<dbReference type="CDD" id="cd17321">
    <property type="entry name" value="MFS_MMR_MDR_like"/>
    <property type="match status" value="1"/>
</dbReference>
<evidence type="ECO:0000256" key="1">
    <source>
        <dbReference type="ARBA" id="ARBA00004651"/>
    </source>
</evidence>
<dbReference type="Proteomes" id="UP000002247">
    <property type="component" value="Chromosome"/>
</dbReference>
<dbReference type="PANTHER" id="PTHR42718:SF9">
    <property type="entry name" value="MAJOR FACILITATOR SUPERFAMILY MULTIDRUG TRANSPORTER MFSC"/>
    <property type="match status" value="1"/>
</dbReference>
<dbReference type="AlphaFoldDB" id="D6ZDT6"/>
<reference evidence="8 9" key="1">
    <citation type="journal article" date="2010" name="Stand. Genomic Sci.">
        <title>Complete genome sequence of Segniliparus rotundus type strain (CDC 1076).</title>
        <authorList>
            <person name="Sikorski J."/>
            <person name="Lapidus A."/>
            <person name="Copeland A."/>
            <person name="Misra M."/>
            <person name="Glavina Del Rio T."/>
            <person name="Nolan M."/>
            <person name="Lucas S."/>
            <person name="Chen F."/>
            <person name="Tice H."/>
            <person name="Cheng J.F."/>
            <person name="Jando M."/>
            <person name="Schneider S."/>
            <person name="Bruce D."/>
            <person name="Goodwin L."/>
            <person name="Pitluck S."/>
            <person name="Liolios K."/>
            <person name="Mikhailova N."/>
            <person name="Pati A."/>
            <person name="Ivanova N."/>
            <person name="Mavromatis K."/>
            <person name="Chen A."/>
            <person name="Palaniappan K."/>
            <person name="Chertkov O."/>
            <person name="Land M."/>
            <person name="Hauser L."/>
            <person name="Chang Y.J."/>
            <person name="Jeffries C.D."/>
            <person name="Brettin T."/>
            <person name="Detter J.C."/>
            <person name="Han C."/>
            <person name="Rohde M."/>
            <person name="Goker M."/>
            <person name="Bristow J."/>
            <person name="Eisen J.A."/>
            <person name="Markowitz V."/>
            <person name="Hugenholtz P."/>
            <person name="Kyrpides N.C."/>
            <person name="Klenk H.P."/>
        </authorList>
    </citation>
    <scope>NUCLEOTIDE SEQUENCE [LARGE SCALE GENOMIC DNA]</scope>
    <source>
        <strain evidence="9">ATCC BAA-972 / CDC 1076 / CIP 108378 / DSM 44985 / JCM 13578</strain>
    </source>
</reference>
<dbReference type="HOGENOM" id="CLU_000960_28_2_11"/>
<accession>D6ZDT6</accession>
<keyword evidence="4 6" id="KW-1133">Transmembrane helix</keyword>
<feature type="transmembrane region" description="Helical" evidence="6">
    <location>
        <begin position="435"/>
        <end position="454"/>
    </location>
</feature>
<evidence type="ECO:0000256" key="5">
    <source>
        <dbReference type="ARBA" id="ARBA00023136"/>
    </source>
</evidence>
<dbReference type="eggNOG" id="COG0477">
    <property type="taxonomic scope" value="Bacteria"/>
</dbReference>
<feature type="transmembrane region" description="Helical" evidence="6">
    <location>
        <begin position="312"/>
        <end position="329"/>
    </location>
</feature>
<dbReference type="PANTHER" id="PTHR42718">
    <property type="entry name" value="MAJOR FACILITATOR SUPERFAMILY MULTIDRUG TRANSPORTER MFSC"/>
    <property type="match status" value="1"/>
</dbReference>
<gene>
    <name evidence="8" type="ordered locus">Srot_2914</name>
</gene>
<dbReference type="PROSITE" id="PS50850">
    <property type="entry name" value="MFS"/>
    <property type="match status" value="1"/>
</dbReference>
<evidence type="ECO:0000256" key="4">
    <source>
        <dbReference type="ARBA" id="ARBA00022989"/>
    </source>
</evidence>
<feature type="transmembrane region" description="Helical" evidence="6">
    <location>
        <begin position="114"/>
        <end position="136"/>
    </location>
</feature>
<evidence type="ECO:0000313" key="8">
    <source>
        <dbReference type="EMBL" id="ADG99343.1"/>
    </source>
</evidence>
<dbReference type="GO" id="GO:0022857">
    <property type="term" value="F:transmembrane transporter activity"/>
    <property type="evidence" value="ECO:0007669"/>
    <property type="project" value="InterPro"/>
</dbReference>
<feature type="transmembrane region" description="Helical" evidence="6">
    <location>
        <begin position="148"/>
        <end position="166"/>
    </location>
</feature>
<dbReference type="KEGG" id="srt:Srot_2914"/>
<keyword evidence="5 6" id="KW-0472">Membrane</keyword>
<keyword evidence="2" id="KW-0813">Transport</keyword>
<keyword evidence="9" id="KW-1185">Reference proteome</keyword>
<dbReference type="STRING" id="640132.Srot_2914"/>
<dbReference type="InterPro" id="IPR036259">
    <property type="entry name" value="MFS_trans_sf"/>
</dbReference>
<sequence length="458" mass="46377">MTTRAAAEHTGLTGQGPVRAGLVLVICCASIFVVVLDASIVNVALPAIGRDLKAGAQSMQWVVDGYTLTLGSFLISSGVLADRGGRRRFFRYGLALFGSSSLLCGFAPTVHVLLAARVLQGVGGSMLNPVALGIITNAYTDPAKRARALGVWGAVLGVAMALGPGLGGVLVDNIGWQAIFWVNVPVCAVVLWATRFLPESFGDRSRRLDVLGQGLVVVSMFLLVLAITQLPNLGFRSLWTGAAFGLFLLCAAAAGLCMARSPQPFVDLRAFRSPPYAAANLCGACASLGLGALVFTVSLYLQGCVGESASLAGSHLLLMATGTFLSSSLSSRAVVRFGPSAPLFVGGVGVLLAGLVMLAQEPPSPGRVLAGAGAFGVGIGLVNAPVAGMAVTGMGANTGAAAGVVSTCRQLGMSIGVALAGSVSDAPRGHVAPSWITLCACGALICAAAAWLWARPGA</sequence>
<dbReference type="InterPro" id="IPR020846">
    <property type="entry name" value="MFS_dom"/>
</dbReference>
<proteinExistence type="predicted"/>
<evidence type="ECO:0000256" key="3">
    <source>
        <dbReference type="ARBA" id="ARBA00022692"/>
    </source>
</evidence>
<feature type="domain" description="Major facilitator superfamily (MFS) profile" evidence="7">
    <location>
        <begin position="23"/>
        <end position="458"/>
    </location>
</feature>
<dbReference type="EMBL" id="CP001958">
    <property type="protein sequence ID" value="ADG99343.1"/>
    <property type="molecule type" value="Genomic_DNA"/>
</dbReference>
<feature type="transmembrane region" description="Helical" evidence="6">
    <location>
        <begin position="21"/>
        <end position="45"/>
    </location>
</feature>
<protein>
    <submittedName>
        <fullName evidence="8">Major facilitator superfamily MFS_1</fullName>
    </submittedName>
</protein>
<feature type="transmembrane region" description="Helical" evidence="6">
    <location>
        <begin position="178"/>
        <end position="198"/>
    </location>
</feature>
<dbReference type="SUPFAM" id="SSF103473">
    <property type="entry name" value="MFS general substrate transporter"/>
    <property type="match status" value="1"/>
</dbReference>
<dbReference type="InterPro" id="IPR011701">
    <property type="entry name" value="MFS"/>
</dbReference>
<dbReference type="Gene3D" id="1.20.1250.20">
    <property type="entry name" value="MFS general substrate transporter like domains"/>
    <property type="match status" value="1"/>
</dbReference>
<feature type="transmembrane region" description="Helical" evidence="6">
    <location>
        <begin position="341"/>
        <end position="359"/>
    </location>
</feature>
<organism evidence="8 9">
    <name type="scientific">Segniliparus rotundus (strain ATCC BAA-972 / CDC 1076 / CIP 108378 / DSM 44985 / JCM 13578)</name>
    <dbReference type="NCBI Taxonomy" id="640132"/>
    <lineage>
        <taxon>Bacteria</taxon>
        <taxon>Bacillati</taxon>
        <taxon>Actinomycetota</taxon>
        <taxon>Actinomycetes</taxon>
        <taxon>Mycobacteriales</taxon>
        <taxon>Segniliparaceae</taxon>
        <taxon>Segniliparus</taxon>
    </lineage>
</organism>
<dbReference type="Gene3D" id="1.20.1720.10">
    <property type="entry name" value="Multidrug resistance protein D"/>
    <property type="match status" value="1"/>
</dbReference>
<comment type="subcellular location">
    <subcellularLocation>
        <location evidence="1">Cell membrane</location>
        <topology evidence="1">Multi-pass membrane protein</topology>
    </subcellularLocation>
</comment>
<dbReference type="GO" id="GO:0005886">
    <property type="term" value="C:plasma membrane"/>
    <property type="evidence" value="ECO:0007669"/>
    <property type="project" value="UniProtKB-SubCell"/>
</dbReference>
<feature type="transmembrane region" description="Helical" evidence="6">
    <location>
        <begin position="237"/>
        <end position="257"/>
    </location>
</feature>
<evidence type="ECO:0000256" key="6">
    <source>
        <dbReference type="SAM" id="Phobius"/>
    </source>
</evidence>